<dbReference type="InterPro" id="IPR050638">
    <property type="entry name" value="AA-Vitamin_Transporters"/>
</dbReference>
<comment type="caution">
    <text evidence="9">The sequence shown here is derived from an EMBL/GenBank/DDBJ whole genome shotgun (WGS) entry which is preliminary data.</text>
</comment>
<protein>
    <submittedName>
        <fullName evidence="9">EamA family transporter</fullName>
    </submittedName>
</protein>
<evidence type="ECO:0000256" key="7">
    <source>
        <dbReference type="SAM" id="Phobius"/>
    </source>
</evidence>
<dbReference type="Proteomes" id="UP000262939">
    <property type="component" value="Unassembled WGS sequence"/>
</dbReference>
<evidence type="ECO:0000256" key="1">
    <source>
        <dbReference type="ARBA" id="ARBA00004651"/>
    </source>
</evidence>
<dbReference type="AlphaFoldDB" id="A0A372LIF6"/>
<dbReference type="RefSeq" id="WP_117322225.1">
    <property type="nucleotide sequence ID" value="NZ_QVTD01000003.1"/>
</dbReference>
<dbReference type="OrthoDB" id="9810818at2"/>
<feature type="transmembrane region" description="Helical" evidence="7">
    <location>
        <begin position="75"/>
        <end position="96"/>
    </location>
</feature>
<evidence type="ECO:0000259" key="8">
    <source>
        <dbReference type="Pfam" id="PF00892"/>
    </source>
</evidence>
<keyword evidence="10" id="KW-1185">Reference proteome</keyword>
<evidence type="ECO:0000256" key="6">
    <source>
        <dbReference type="ARBA" id="ARBA00023136"/>
    </source>
</evidence>
<evidence type="ECO:0000313" key="10">
    <source>
        <dbReference type="Proteomes" id="UP000262939"/>
    </source>
</evidence>
<keyword evidence="4 7" id="KW-0812">Transmembrane</keyword>
<feature type="transmembrane region" description="Helical" evidence="7">
    <location>
        <begin position="190"/>
        <end position="208"/>
    </location>
</feature>
<feature type="transmembrane region" description="Helical" evidence="7">
    <location>
        <begin position="277"/>
        <end position="295"/>
    </location>
</feature>
<evidence type="ECO:0000313" key="9">
    <source>
        <dbReference type="EMBL" id="RFU66058.1"/>
    </source>
</evidence>
<evidence type="ECO:0000256" key="5">
    <source>
        <dbReference type="ARBA" id="ARBA00022989"/>
    </source>
</evidence>
<feature type="domain" description="EamA" evidence="8">
    <location>
        <begin position="161"/>
        <end position="294"/>
    </location>
</feature>
<dbReference type="InterPro" id="IPR000620">
    <property type="entry name" value="EamA_dom"/>
</dbReference>
<organism evidence="9 10">
    <name type="scientific">Peribacillus glennii</name>
    <dbReference type="NCBI Taxonomy" id="2303991"/>
    <lineage>
        <taxon>Bacteria</taxon>
        <taxon>Bacillati</taxon>
        <taxon>Bacillota</taxon>
        <taxon>Bacilli</taxon>
        <taxon>Bacillales</taxon>
        <taxon>Bacillaceae</taxon>
        <taxon>Peribacillus</taxon>
    </lineage>
</organism>
<dbReference type="InterPro" id="IPR037185">
    <property type="entry name" value="EmrE-like"/>
</dbReference>
<feature type="transmembrane region" description="Helical" evidence="7">
    <location>
        <begin position="102"/>
        <end position="122"/>
    </location>
</feature>
<dbReference type="SUPFAM" id="SSF103481">
    <property type="entry name" value="Multidrug resistance efflux transporter EmrE"/>
    <property type="match status" value="2"/>
</dbReference>
<dbReference type="PANTHER" id="PTHR32322">
    <property type="entry name" value="INNER MEMBRANE TRANSPORTER"/>
    <property type="match status" value="1"/>
</dbReference>
<accession>A0A372LIF6</accession>
<sequence>MIMSRYKGYVMVVVAASLWGISGTAAQHLFQHFNVEMGWLVTIRLLASGMLFLLLGMIGGKRQAVWDIWKSKYTIFHFVLFGLFGMLGVQFTYFAAIEAGNAAVATLLQYAAPVIIMGYYLLKLRKFPNRFEITAVFLTLMGTFLLLTDGAPQTLAVSKEGFLWGILSALALAFYTLYSDKLVREFDSIIVVGWGMMIGGLALCPVYPPGLQTLASLDFTAVLMILFVIIFGTLIPFYLFIDSMRYITPKESSLLSCTEPLSSVISSVFWLGVSFGMYQGIGAIGIISMVIILTISPKQVESGTVTMDEMDTRFS</sequence>
<evidence type="ECO:0000256" key="2">
    <source>
        <dbReference type="ARBA" id="ARBA00007362"/>
    </source>
</evidence>
<evidence type="ECO:0000256" key="3">
    <source>
        <dbReference type="ARBA" id="ARBA00022475"/>
    </source>
</evidence>
<keyword evidence="3" id="KW-1003">Cell membrane</keyword>
<reference evidence="9 10" key="1">
    <citation type="submission" date="2018-08" db="EMBL/GenBank/DDBJ databases">
        <title>Bacillus chawlae sp. nov., Bacillus glennii sp. nov., and Bacillus saganii sp. nov. Isolated from the Vehicle Assembly Building at Kennedy Space Center where the Viking Spacecraft were Assembled.</title>
        <authorList>
            <person name="Seuylemezian A."/>
            <person name="Vaishampayan P."/>
        </authorList>
    </citation>
    <scope>NUCLEOTIDE SEQUENCE [LARGE SCALE GENOMIC DNA]</scope>
    <source>
        <strain evidence="9 10">V44-8</strain>
    </source>
</reference>
<keyword evidence="5 7" id="KW-1133">Transmembrane helix</keyword>
<comment type="subcellular location">
    <subcellularLocation>
        <location evidence="1">Cell membrane</location>
        <topology evidence="1">Multi-pass membrane protein</topology>
    </subcellularLocation>
</comment>
<evidence type="ECO:0000256" key="4">
    <source>
        <dbReference type="ARBA" id="ARBA00022692"/>
    </source>
</evidence>
<comment type="similarity">
    <text evidence="2">Belongs to the EamA transporter family.</text>
</comment>
<proteinExistence type="inferred from homology"/>
<feature type="domain" description="EamA" evidence="8">
    <location>
        <begin position="7"/>
        <end position="147"/>
    </location>
</feature>
<name>A0A372LIF6_9BACI</name>
<dbReference type="Pfam" id="PF00892">
    <property type="entry name" value="EamA"/>
    <property type="match status" value="2"/>
</dbReference>
<feature type="transmembrane region" description="Helical" evidence="7">
    <location>
        <begin position="36"/>
        <end position="55"/>
    </location>
</feature>
<dbReference type="GO" id="GO:0005886">
    <property type="term" value="C:plasma membrane"/>
    <property type="evidence" value="ECO:0007669"/>
    <property type="project" value="UniProtKB-SubCell"/>
</dbReference>
<feature type="transmembrane region" description="Helical" evidence="7">
    <location>
        <begin position="134"/>
        <end position="155"/>
    </location>
</feature>
<keyword evidence="6 7" id="KW-0472">Membrane</keyword>
<feature type="transmembrane region" description="Helical" evidence="7">
    <location>
        <begin position="161"/>
        <end position="178"/>
    </location>
</feature>
<gene>
    <name evidence="9" type="ORF">D0466_05640</name>
</gene>
<dbReference type="EMBL" id="QVTD01000003">
    <property type="protein sequence ID" value="RFU66058.1"/>
    <property type="molecule type" value="Genomic_DNA"/>
</dbReference>
<dbReference type="PANTHER" id="PTHR32322:SF18">
    <property type="entry name" value="S-ADENOSYLMETHIONINE_S-ADENOSYLHOMOCYSTEINE TRANSPORTER"/>
    <property type="match status" value="1"/>
</dbReference>
<feature type="transmembrane region" description="Helical" evidence="7">
    <location>
        <begin position="220"/>
        <end position="241"/>
    </location>
</feature>